<keyword evidence="4" id="KW-1185">Reference proteome</keyword>
<dbReference type="PANTHER" id="PTHR30535">
    <property type="entry name" value="VITAMIN B12-BINDING PROTEIN"/>
    <property type="match status" value="1"/>
</dbReference>
<feature type="transmembrane region" description="Helical" evidence="1">
    <location>
        <begin position="20"/>
        <end position="39"/>
    </location>
</feature>
<dbReference type="STRING" id="595536.GCA_000178815_04008"/>
<dbReference type="Pfam" id="PF01497">
    <property type="entry name" value="Peripla_BP_2"/>
    <property type="match status" value="1"/>
</dbReference>
<dbReference type="GO" id="GO:0071281">
    <property type="term" value="P:cellular response to iron ion"/>
    <property type="evidence" value="ECO:0007669"/>
    <property type="project" value="TreeGrafter"/>
</dbReference>
<dbReference type="Proteomes" id="UP000230709">
    <property type="component" value="Chromosome"/>
</dbReference>
<sequence>MRRGLRGESIEEPPANRRRLGGASLCFCVCLPCFLYALIGPSVAPRKAGSSIASIAGAPIMLDGPARRAVIYAPVAWHYATLDGIEHIAGLPVEGETNELSRRLLRFVFPDASRLAHAPTRGESAIPGDPEAFLALHADAALSWSWMASGLRALGAPVVPLDADPARTNATNMEETWRLLADVSRQRPRFDELARRYRREMNEVIATVPLSGAPPRVAYFYQLEPVVLAVSWTRIASLLEMVGAQNIVRTERFPQKEELMALAPDVVVLSGFIESDAVASFLADPAFRCLPAVRTRRVYREPMGGARMEGLLEEPLMLQWLVEILYPEKMAPKMREKFSRAYEEAFGVALSEAALDEALSLEENARARDGERFARTPENERR</sequence>
<dbReference type="EMBL" id="CP023737">
    <property type="protein sequence ID" value="ATQ67453.1"/>
    <property type="molecule type" value="Genomic_DNA"/>
</dbReference>
<evidence type="ECO:0000313" key="4">
    <source>
        <dbReference type="Proteomes" id="UP000230709"/>
    </source>
</evidence>
<keyword evidence="1" id="KW-0472">Membrane</keyword>
<keyword evidence="1" id="KW-0812">Transmembrane</keyword>
<evidence type="ECO:0000313" key="3">
    <source>
        <dbReference type="EMBL" id="ATQ67453.1"/>
    </source>
</evidence>
<name>A0A2D2CXM0_METT3</name>
<evidence type="ECO:0000256" key="1">
    <source>
        <dbReference type="SAM" id="Phobius"/>
    </source>
</evidence>
<dbReference type="InterPro" id="IPR002491">
    <property type="entry name" value="ABC_transptr_periplasmic_BD"/>
</dbReference>
<dbReference type="KEGG" id="mtw:CQW49_05750"/>
<dbReference type="AlphaFoldDB" id="A0A2D2CXM0"/>
<dbReference type="InterPro" id="IPR050902">
    <property type="entry name" value="ABC_Transporter_SBP"/>
</dbReference>
<dbReference type="RefSeq" id="WP_003608683.1">
    <property type="nucleotide sequence ID" value="NZ_ADVE02000001.1"/>
</dbReference>
<dbReference type="SUPFAM" id="SSF53807">
    <property type="entry name" value="Helical backbone' metal receptor"/>
    <property type="match status" value="1"/>
</dbReference>
<dbReference type="Gene3D" id="1.20.58.2180">
    <property type="match status" value="1"/>
</dbReference>
<evidence type="ECO:0000259" key="2">
    <source>
        <dbReference type="PROSITE" id="PS50983"/>
    </source>
</evidence>
<gene>
    <name evidence="3" type="ORF">CQW49_05750</name>
</gene>
<reference evidence="4" key="1">
    <citation type="submission" date="2017-10" db="EMBL/GenBank/DDBJ databases">
        <title>Completed PacBio SMRT sequence of Methylosinus trichosporium OB3b reveals presence of a third large plasmid.</title>
        <authorList>
            <person name="Charles T.C."/>
            <person name="Lynch M.D.J."/>
            <person name="Heil J.R."/>
            <person name="Cheng J."/>
        </authorList>
    </citation>
    <scope>NUCLEOTIDE SEQUENCE [LARGE SCALE GENOMIC DNA]</scope>
    <source>
        <strain evidence="4">OB3b</strain>
    </source>
</reference>
<dbReference type="PROSITE" id="PS50983">
    <property type="entry name" value="FE_B12_PBP"/>
    <property type="match status" value="1"/>
</dbReference>
<dbReference type="PANTHER" id="PTHR30535:SF34">
    <property type="entry name" value="MOLYBDATE-BINDING PROTEIN MOLA"/>
    <property type="match status" value="1"/>
</dbReference>
<accession>A0A2D2CXM0</accession>
<dbReference type="Gene3D" id="3.40.50.1980">
    <property type="entry name" value="Nitrogenase molybdenum iron protein domain"/>
    <property type="match status" value="2"/>
</dbReference>
<feature type="domain" description="Fe/B12 periplasmic-binding" evidence="2">
    <location>
        <begin position="68"/>
        <end position="329"/>
    </location>
</feature>
<organism evidence="3 4">
    <name type="scientific">Methylosinus trichosporium (strain ATCC 35070 / NCIMB 11131 / UNIQEM 75 / OB3b)</name>
    <dbReference type="NCBI Taxonomy" id="595536"/>
    <lineage>
        <taxon>Bacteria</taxon>
        <taxon>Pseudomonadati</taxon>
        <taxon>Pseudomonadota</taxon>
        <taxon>Alphaproteobacteria</taxon>
        <taxon>Hyphomicrobiales</taxon>
        <taxon>Methylocystaceae</taxon>
        <taxon>Methylosinus</taxon>
    </lineage>
</organism>
<keyword evidence="1" id="KW-1133">Transmembrane helix</keyword>
<proteinExistence type="predicted"/>
<protein>
    <submittedName>
        <fullName evidence="3">ABC transporter substrate-binding protein</fullName>
    </submittedName>
</protein>